<evidence type="ECO:0000256" key="1">
    <source>
        <dbReference type="ARBA" id="ARBA00022490"/>
    </source>
</evidence>
<keyword evidence="5" id="KW-0648">Protein biosynthesis</keyword>
<dbReference type="SUPFAM" id="SSF52954">
    <property type="entry name" value="Class II aaRS ABD-related"/>
    <property type="match status" value="1"/>
</dbReference>
<protein>
    <submittedName>
        <fullName evidence="8">Glycine--tRNA ligase</fullName>
        <ecNumber evidence="8">6.1.1.14</ecNumber>
    </submittedName>
</protein>
<dbReference type="InterPro" id="IPR004154">
    <property type="entry name" value="Anticodon-bd"/>
</dbReference>
<keyword evidence="2 8" id="KW-0436">Ligase</keyword>
<evidence type="ECO:0000256" key="5">
    <source>
        <dbReference type="ARBA" id="ARBA00022917"/>
    </source>
</evidence>
<dbReference type="GO" id="GO:0044281">
    <property type="term" value="P:small molecule metabolic process"/>
    <property type="evidence" value="ECO:0007669"/>
    <property type="project" value="UniProtKB-ARBA"/>
</dbReference>
<name>A0A645BYN8_9ZZZZ</name>
<evidence type="ECO:0000256" key="2">
    <source>
        <dbReference type="ARBA" id="ARBA00022598"/>
    </source>
</evidence>
<keyword evidence="6" id="KW-0030">Aminoacyl-tRNA synthetase</keyword>
<proteinExistence type="predicted"/>
<dbReference type="PANTHER" id="PTHR10745:SF8">
    <property type="entry name" value="DNA POLYMERASE SUBUNIT GAMMA-2, MITOCHONDRIAL"/>
    <property type="match status" value="1"/>
</dbReference>
<dbReference type="InterPro" id="IPR027031">
    <property type="entry name" value="Gly-tRNA_synthase/POLG2"/>
</dbReference>
<evidence type="ECO:0000259" key="7">
    <source>
        <dbReference type="Pfam" id="PF03129"/>
    </source>
</evidence>
<dbReference type="GO" id="GO:0005524">
    <property type="term" value="F:ATP binding"/>
    <property type="evidence" value="ECO:0007669"/>
    <property type="project" value="UniProtKB-KW"/>
</dbReference>
<dbReference type="InterPro" id="IPR036621">
    <property type="entry name" value="Anticodon-bd_dom_sf"/>
</dbReference>
<dbReference type="FunFam" id="3.40.50.800:FF:000002">
    <property type="entry name" value="Glycine--tRNA ligase"/>
    <property type="match status" value="1"/>
</dbReference>
<keyword evidence="4" id="KW-0067">ATP-binding</keyword>
<evidence type="ECO:0000256" key="4">
    <source>
        <dbReference type="ARBA" id="ARBA00022840"/>
    </source>
</evidence>
<organism evidence="8">
    <name type="scientific">bioreactor metagenome</name>
    <dbReference type="NCBI Taxonomy" id="1076179"/>
    <lineage>
        <taxon>unclassified sequences</taxon>
        <taxon>metagenomes</taxon>
        <taxon>ecological metagenomes</taxon>
    </lineage>
</organism>
<dbReference type="Gene3D" id="3.40.50.800">
    <property type="entry name" value="Anticodon-binding domain"/>
    <property type="match status" value="1"/>
</dbReference>
<dbReference type="GO" id="GO:0004820">
    <property type="term" value="F:glycine-tRNA ligase activity"/>
    <property type="evidence" value="ECO:0007669"/>
    <property type="project" value="UniProtKB-EC"/>
</dbReference>
<reference evidence="8" key="1">
    <citation type="submission" date="2019-08" db="EMBL/GenBank/DDBJ databases">
        <authorList>
            <person name="Kucharzyk K."/>
            <person name="Murdoch R.W."/>
            <person name="Higgins S."/>
            <person name="Loffler F."/>
        </authorList>
    </citation>
    <scope>NUCLEOTIDE SEQUENCE</scope>
</reference>
<dbReference type="EC" id="6.1.1.14" evidence="8"/>
<keyword evidence="3" id="KW-0547">Nucleotide-binding</keyword>
<dbReference type="Pfam" id="PF03129">
    <property type="entry name" value="HGTP_anticodon"/>
    <property type="match status" value="1"/>
</dbReference>
<keyword evidence="1" id="KW-0963">Cytoplasm</keyword>
<comment type="caution">
    <text evidence="8">The sequence shown here is derived from an EMBL/GenBank/DDBJ whole genome shotgun (WGS) entry which is preliminary data.</text>
</comment>
<evidence type="ECO:0000313" key="8">
    <source>
        <dbReference type="EMBL" id="MPM68233.1"/>
    </source>
</evidence>
<dbReference type="PANTHER" id="PTHR10745">
    <property type="entry name" value="GLYCYL-TRNA SYNTHETASE/DNA POLYMERASE SUBUNIT GAMMA-2"/>
    <property type="match status" value="1"/>
</dbReference>
<dbReference type="GO" id="GO:0006426">
    <property type="term" value="P:glycyl-tRNA aminoacylation"/>
    <property type="evidence" value="ECO:0007669"/>
    <property type="project" value="TreeGrafter"/>
</dbReference>
<sequence>MVLFDSYHHDESKDRNVLSLPARLAPYQVAIFPLVKNKPELLAAAQQLYQGLKQKYRSAWDDRGNIGKRYLSQDEVGTPFCITVDYQTLEDQTVTLRERDSSEQKRVAIAELDQVLASLLS</sequence>
<evidence type="ECO:0000256" key="3">
    <source>
        <dbReference type="ARBA" id="ARBA00022741"/>
    </source>
</evidence>
<dbReference type="AlphaFoldDB" id="A0A645BYN8"/>
<dbReference type="GO" id="GO:0005737">
    <property type="term" value="C:cytoplasm"/>
    <property type="evidence" value="ECO:0007669"/>
    <property type="project" value="TreeGrafter"/>
</dbReference>
<evidence type="ECO:0000256" key="6">
    <source>
        <dbReference type="ARBA" id="ARBA00023146"/>
    </source>
</evidence>
<dbReference type="EMBL" id="VSSQ01022139">
    <property type="protein sequence ID" value="MPM68233.1"/>
    <property type="molecule type" value="Genomic_DNA"/>
</dbReference>
<gene>
    <name evidence="8" type="primary">glyQS_25</name>
    <name evidence="8" type="ORF">SDC9_115164</name>
</gene>
<feature type="domain" description="Anticodon-binding" evidence="7">
    <location>
        <begin position="28"/>
        <end position="117"/>
    </location>
</feature>
<accession>A0A645BYN8</accession>